<evidence type="ECO:0000259" key="7">
    <source>
        <dbReference type="Pfam" id="PF00149"/>
    </source>
</evidence>
<dbReference type="AlphaFoldDB" id="A0A8J7MMV2"/>
<keyword evidence="2" id="KW-0997">Cell inner membrane</keyword>
<proteinExistence type="predicted"/>
<dbReference type="PANTHER" id="PTHR34990">
    <property type="entry name" value="UDP-2,3-DIACYLGLUCOSAMINE HYDROLASE-RELATED"/>
    <property type="match status" value="1"/>
</dbReference>
<keyword evidence="5" id="KW-0464">Manganese</keyword>
<organism evidence="8 9">
    <name type="scientific">Fuscibacter oryzae</name>
    <dbReference type="NCBI Taxonomy" id="2803939"/>
    <lineage>
        <taxon>Bacteria</taxon>
        <taxon>Pseudomonadati</taxon>
        <taxon>Pseudomonadota</taxon>
        <taxon>Alphaproteobacteria</taxon>
        <taxon>Rhodobacterales</taxon>
        <taxon>Paracoccaceae</taxon>
        <taxon>Fuscibacter</taxon>
    </lineage>
</organism>
<dbReference type="InterPro" id="IPR004843">
    <property type="entry name" value="Calcineurin-like_PHP"/>
</dbReference>
<evidence type="ECO:0000256" key="3">
    <source>
        <dbReference type="ARBA" id="ARBA00022723"/>
    </source>
</evidence>
<keyword evidence="9" id="KW-1185">Reference proteome</keyword>
<dbReference type="Proteomes" id="UP000619033">
    <property type="component" value="Unassembled WGS sequence"/>
</dbReference>
<dbReference type="GO" id="GO:0008758">
    <property type="term" value="F:UDP-2,3-diacylglucosamine hydrolase activity"/>
    <property type="evidence" value="ECO:0007669"/>
    <property type="project" value="TreeGrafter"/>
</dbReference>
<dbReference type="GO" id="GO:0046872">
    <property type="term" value="F:metal ion binding"/>
    <property type="evidence" value="ECO:0007669"/>
    <property type="project" value="UniProtKB-KW"/>
</dbReference>
<dbReference type="CDD" id="cd07398">
    <property type="entry name" value="MPP_YbbF-LpxH"/>
    <property type="match status" value="1"/>
</dbReference>
<sequence>MPQTHPPLPQHHRCLFLSDLHLGAIGCRADLLLDFLTTNLAETYYLVGDVLDLWSPLLPFWTDGHQAVLDHLSEREADGATLIYLPGNHDPQATPAPQGRQLPPPSPAALIYEAANGRRYLVTHGDVIDGRLIRHHAMTRFGSRIDHGLRCIDRLLARLRRQVAVDRRSVIEFLITSVNALMYLGRGHERQLVALARADGVDGVICGHFHIAALHDDHGLTYANCGDWVDSFSALAEGFDGRLRLVGGRAALVPRNAVAPLPTGAIGV</sequence>
<feature type="region of interest" description="Disordered" evidence="6">
    <location>
        <begin position="86"/>
        <end position="105"/>
    </location>
</feature>
<dbReference type="GO" id="GO:0016020">
    <property type="term" value="C:membrane"/>
    <property type="evidence" value="ECO:0007669"/>
    <property type="project" value="GOC"/>
</dbReference>
<accession>A0A8J7MMV2</accession>
<dbReference type="RefSeq" id="WP_202658910.1">
    <property type="nucleotide sequence ID" value="NZ_JAESVP010000003.1"/>
</dbReference>
<keyword evidence="1" id="KW-1003">Cell membrane</keyword>
<evidence type="ECO:0000256" key="2">
    <source>
        <dbReference type="ARBA" id="ARBA00022519"/>
    </source>
</evidence>
<evidence type="ECO:0000313" key="9">
    <source>
        <dbReference type="Proteomes" id="UP000619033"/>
    </source>
</evidence>
<dbReference type="InterPro" id="IPR043461">
    <property type="entry name" value="LpxH-like"/>
</dbReference>
<evidence type="ECO:0000256" key="4">
    <source>
        <dbReference type="ARBA" id="ARBA00023136"/>
    </source>
</evidence>
<keyword evidence="3" id="KW-0479">Metal-binding</keyword>
<evidence type="ECO:0000256" key="6">
    <source>
        <dbReference type="SAM" id="MobiDB-lite"/>
    </source>
</evidence>
<dbReference type="PANTHER" id="PTHR34990:SF2">
    <property type="entry name" value="BLL8164 PROTEIN"/>
    <property type="match status" value="1"/>
</dbReference>
<comment type="caution">
    <text evidence="8">The sequence shown here is derived from an EMBL/GenBank/DDBJ whole genome shotgun (WGS) entry which is preliminary data.</text>
</comment>
<name>A0A8J7MMV2_9RHOB</name>
<dbReference type="Pfam" id="PF00149">
    <property type="entry name" value="Metallophos"/>
    <property type="match status" value="1"/>
</dbReference>
<dbReference type="GO" id="GO:0009245">
    <property type="term" value="P:lipid A biosynthetic process"/>
    <property type="evidence" value="ECO:0007669"/>
    <property type="project" value="TreeGrafter"/>
</dbReference>
<dbReference type="SUPFAM" id="SSF56300">
    <property type="entry name" value="Metallo-dependent phosphatases"/>
    <property type="match status" value="1"/>
</dbReference>
<dbReference type="Gene3D" id="3.60.21.10">
    <property type="match status" value="1"/>
</dbReference>
<protein>
    <submittedName>
        <fullName evidence="8">UDP-2,3-diacylglucosamine diphosphatase</fullName>
    </submittedName>
</protein>
<evidence type="ECO:0000256" key="5">
    <source>
        <dbReference type="ARBA" id="ARBA00023211"/>
    </source>
</evidence>
<dbReference type="InterPro" id="IPR029052">
    <property type="entry name" value="Metallo-depent_PP-like"/>
</dbReference>
<dbReference type="EMBL" id="JAESVP010000003">
    <property type="protein sequence ID" value="MBL4927765.1"/>
    <property type="molecule type" value="Genomic_DNA"/>
</dbReference>
<keyword evidence="4" id="KW-0472">Membrane</keyword>
<feature type="domain" description="Calcineurin-like phosphoesterase" evidence="7">
    <location>
        <begin position="13"/>
        <end position="211"/>
    </location>
</feature>
<evidence type="ECO:0000313" key="8">
    <source>
        <dbReference type="EMBL" id="MBL4927765.1"/>
    </source>
</evidence>
<reference evidence="8" key="1">
    <citation type="submission" date="2021-01" db="EMBL/GenBank/DDBJ databases">
        <title>Genome seq and assembly of Tabrizicola sp. KVB23.</title>
        <authorList>
            <person name="Chhetri G."/>
        </authorList>
    </citation>
    <scope>NUCLEOTIDE SEQUENCE</scope>
    <source>
        <strain evidence="8">KVB23</strain>
    </source>
</reference>
<evidence type="ECO:0000256" key="1">
    <source>
        <dbReference type="ARBA" id="ARBA00022475"/>
    </source>
</evidence>
<gene>
    <name evidence="8" type="ORF">JI744_06570</name>
</gene>